<protein>
    <submittedName>
        <fullName evidence="8">Dicarboxylate/amino acid:cation symporter</fullName>
    </submittedName>
</protein>
<evidence type="ECO:0000256" key="7">
    <source>
        <dbReference type="SAM" id="Phobius"/>
    </source>
</evidence>
<evidence type="ECO:0000256" key="3">
    <source>
        <dbReference type="ARBA" id="ARBA00022475"/>
    </source>
</evidence>
<reference evidence="8" key="2">
    <citation type="journal article" date="2021" name="PeerJ">
        <title>Extensive microbial diversity within the chicken gut microbiome revealed by metagenomics and culture.</title>
        <authorList>
            <person name="Gilroy R."/>
            <person name="Ravi A."/>
            <person name="Getino M."/>
            <person name="Pursley I."/>
            <person name="Horton D.L."/>
            <person name="Alikhan N.F."/>
            <person name="Baker D."/>
            <person name="Gharbi K."/>
            <person name="Hall N."/>
            <person name="Watson M."/>
            <person name="Adriaenssens E.M."/>
            <person name="Foster-Nyarko E."/>
            <person name="Jarju S."/>
            <person name="Secka A."/>
            <person name="Antonio M."/>
            <person name="Oren A."/>
            <person name="Chaudhuri R.R."/>
            <person name="La Ragione R."/>
            <person name="Hildebrand F."/>
            <person name="Pallen M.J."/>
        </authorList>
    </citation>
    <scope>NUCLEOTIDE SEQUENCE</scope>
    <source>
        <strain evidence="8">CHK154-7741</strain>
    </source>
</reference>
<evidence type="ECO:0000256" key="5">
    <source>
        <dbReference type="ARBA" id="ARBA00022989"/>
    </source>
</evidence>
<feature type="transmembrane region" description="Helical" evidence="7">
    <location>
        <begin position="61"/>
        <end position="86"/>
    </location>
</feature>
<proteinExistence type="predicted"/>
<comment type="subcellular location">
    <subcellularLocation>
        <location evidence="1">Cell membrane</location>
        <topology evidence="1">Multi-pass membrane protein</topology>
    </subcellularLocation>
</comment>
<comment type="caution">
    <text evidence="8">The sequence shown here is derived from an EMBL/GenBank/DDBJ whole genome shotgun (WGS) entry which is preliminary data.</text>
</comment>
<reference evidence="8" key="1">
    <citation type="submission" date="2020-10" db="EMBL/GenBank/DDBJ databases">
        <authorList>
            <person name="Gilroy R."/>
        </authorList>
    </citation>
    <scope>NUCLEOTIDE SEQUENCE</scope>
    <source>
        <strain evidence="8">CHK154-7741</strain>
    </source>
</reference>
<evidence type="ECO:0000313" key="9">
    <source>
        <dbReference type="Proteomes" id="UP000886748"/>
    </source>
</evidence>
<dbReference type="InterPro" id="IPR001991">
    <property type="entry name" value="Na-dicarboxylate_symporter"/>
</dbReference>
<dbReference type="PANTHER" id="PTHR42865:SF7">
    <property type="entry name" value="PROTON_GLUTAMATE-ASPARTATE SYMPORTER"/>
    <property type="match status" value="1"/>
</dbReference>
<feature type="transmembrane region" description="Helical" evidence="7">
    <location>
        <begin position="246"/>
        <end position="265"/>
    </location>
</feature>
<evidence type="ECO:0000313" key="8">
    <source>
        <dbReference type="EMBL" id="HIU93389.1"/>
    </source>
</evidence>
<dbReference type="AlphaFoldDB" id="A0A9D1N1H7"/>
<sequence>MKLHMQILIALGLGIKRNGHIFLGLIAGIILGIAMHAYNAGHEPTAVYNILYSVLNFIGQAFIRLIQMVIIPLIFSAIIIGISSIGDNKQLGAFGIKMVVYYSIISIAAVIIGTTLALTIHPGDGVQSFISQKSAVETQQIVSQAIADQKGHLSELFINLIPANPMEALAKGEMIPIIIFIMVFAIALAKVGEINRPVVSFFESIFAATMKVTDGIMYLAAPGIFALTATAISSFGISIFSSISKYFLAILIGFAIQLFIVYPILMKVFSKVPVRLFFAAIAEAMMVGFGTASSSATLPLVIACCEKRGISHKVCSFVLPLGVTLNFDATAMFQVIAVLFLTQAYGITVEPLQIIQIAVLAIVASSTCAGIPGGGIITIALVLNGLGLTPTQMVEGFAFLFAVDRIVDMFRTMLNITSDAVVTAVIADNENELNYDMLTSEESYKDII</sequence>
<dbReference type="EMBL" id="DVOD01000071">
    <property type="protein sequence ID" value="HIU93389.1"/>
    <property type="molecule type" value="Genomic_DNA"/>
</dbReference>
<keyword evidence="5 7" id="KW-1133">Transmembrane helix</keyword>
<feature type="transmembrane region" description="Helical" evidence="7">
    <location>
        <begin position="215"/>
        <end position="240"/>
    </location>
</feature>
<dbReference type="GO" id="GO:0005886">
    <property type="term" value="C:plasma membrane"/>
    <property type="evidence" value="ECO:0007669"/>
    <property type="project" value="UniProtKB-SubCell"/>
</dbReference>
<evidence type="ECO:0000256" key="6">
    <source>
        <dbReference type="ARBA" id="ARBA00023136"/>
    </source>
</evidence>
<dbReference type="PANTHER" id="PTHR42865">
    <property type="entry name" value="PROTON/GLUTAMATE-ASPARTATE SYMPORTER"/>
    <property type="match status" value="1"/>
</dbReference>
<gene>
    <name evidence="8" type="ORF">IAD26_09710</name>
</gene>
<keyword evidence="6 7" id="KW-0472">Membrane</keyword>
<organism evidence="8 9">
    <name type="scientific">Candidatus Limenecus avicola</name>
    <dbReference type="NCBI Taxonomy" id="2840847"/>
    <lineage>
        <taxon>Bacteria</taxon>
        <taxon>Bacillati</taxon>
        <taxon>Bacillota</taxon>
        <taxon>Clostridia</taxon>
        <taxon>Eubacteriales</taxon>
        <taxon>Clostridiaceae</taxon>
        <taxon>Clostridiaceae incertae sedis</taxon>
        <taxon>Candidatus Limenecus</taxon>
    </lineage>
</organism>
<feature type="transmembrane region" description="Helical" evidence="7">
    <location>
        <begin position="98"/>
        <end position="120"/>
    </location>
</feature>
<evidence type="ECO:0000256" key="2">
    <source>
        <dbReference type="ARBA" id="ARBA00022448"/>
    </source>
</evidence>
<accession>A0A9D1N1H7</accession>
<dbReference type="SUPFAM" id="SSF118215">
    <property type="entry name" value="Proton glutamate symport protein"/>
    <property type="match status" value="1"/>
</dbReference>
<dbReference type="Pfam" id="PF00375">
    <property type="entry name" value="SDF"/>
    <property type="match status" value="1"/>
</dbReference>
<feature type="transmembrane region" description="Helical" evidence="7">
    <location>
        <begin position="174"/>
        <end position="194"/>
    </location>
</feature>
<dbReference type="GO" id="GO:0015293">
    <property type="term" value="F:symporter activity"/>
    <property type="evidence" value="ECO:0007669"/>
    <property type="project" value="UniProtKB-KW"/>
</dbReference>
<evidence type="ECO:0000256" key="1">
    <source>
        <dbReference type="ARBA" id="ARBA00004651"/>
    </source>
</evidence>
<feature type="transmembrane region" description="Helical" evidence="7">
    <location>
        <begin position="354"/>
        <end position="383"/>
    </location>
</feature>
<feature type="transmembrane region" description="Helical" evidence="7">
    <location>
        <begin position="21"/>
        <end position="41"/>
    </location>
</feature>
<dbReference type="Proteomes" id="UP000886748">
    <property type="component" value="Unassembled WGS sequence"/>
</dbReference>
<evidence type="ECO:0000256" key="4">
    <source>
        <dbReference type="ARBA" id="ARBA00022692"/>
    </source>
</evidence>
<dbReference type="GO" id="GO:0006835">
    <property type="term" value="P:dicarboxylic acid transport"/>
    <property type="evidence" value="ECO:0007669"/>
    <property type="project" value="TreeGrafter"/>
</dbReference>
<keyword evidence="4 7" id="KW-0812">Transmembrane</keyword>
<name>A0A9D1N1H7_9CLOT</name>
<dbReference type="PRINTS" id="PR00173">
    <property type="entry name" value="EDTRNSPORT"/>
</dbReference>
<dbReference type="InterPro" id="IPR036458">
    <property type="entry name" value="Na:dicarbo_symporter_sf"/>
</dbReference>
<keyword evidence="2" id="KW-0813">Transport</keyword>
<feature type="transmembrane region" description="Helical" evidence="7">
    <location>
        <begin position="317"/>
        <end position="342"/>
    </location>
</feature>
<dbReference type="Gene3D" id="1.10.3860.10">
    <property type="entry name" value="Sodium:dicarboxylate symporter"/>
    <property type="match status" value="1"/>
</dbReference>
<keyword evidence="3" id="KW-1003">Cell membrane</keyword>